<gene>
    <name evidence="5" type="ORF">OIU80_12155</name>
</gene>
<keyword evidence="6" id="KW-1185">Reference proteome</keyword>
<evidence type="ECO:0000256" key="2">
    <source>
        <dbReference type="ARBA" id="ARBA00022840"/>
    </source>
</evidence>
<dbReference type="GO" id="GO:0005524">
    <property type="term" value="F:ATP binding"/>
    <property type="evidence" value="ECO:0007669"/>
    <property type="project" value="UniProtKB-KW"/>
</dbReference>
<dbReference type="PROSITE" id="PS51194">
    <property type="entry name" value="HELICASE_CTER"/>
    <property type="match status" value="1"/>
</dbReference>
<dbReference type="Gene3D" id="3.40.960.10">
    <property type="entry name" value="VSR Endonuclease"/>
    <property type="match status" value="1"/>
</dbReference>
<evidence type="ECO:0000259" key="4">
    <source>
        <dbReference type="PROSITE" id="PS51194"/>
    </source>
</evidence>
<keyword evidence="5" id="KW-0347">Helicase</keyword>
<dbReference type="Gene3D" id="3.40.50.300">
    <property type="entry name" value="P-loop containing nucleotide triphosphate hydrolases"/>
    <property type="match status" value="2"/>
</dbReference>
<dbReference type="GO" id="GO:0006289">
    <property type="term" value="P:nucleotide-excision repair"/>
    <property type="evidence" value="ECO:0007669"/>
    <property type="project" value="TreeGrafter"/>
</dbReference>
<protein>
    <submittedName>
        <fullName evidence="5">DEAD/DEAH box helicase</fullName>
    </submittedName>
</protein>
<dbReference type="EMBL" id="JAOZEV010000008">
    <property type="protein sequence ID" value="MCV9933036.1"/>
    <property type="molecule type" value="Genomic_DNA"/>
</dbReference>
<dbReference type="PROSITE" id="PS51192">
    <property type="entry name" value="HELICASE_ATP_BIND_1"/>
    <property type="match status" value="1"/>
</dbReference>
<dbReference type="SMART" id="SM00490">
    <property type="entry name" value="HELICc"/>
    <property type="match status" value="1"/>
</dbReference>
<dbReference type="InterPro" id="IPR011545">
    <property type="entry name" value="DEAD/DEAH_box_helicase_dom"/>
</dbReference>
<evidence type="ECO:0000259" key="3">
    <source>
        <dbReference type="PROSITE" id="PS51192"/>
    </source>
</evidence>
<keyword evidence="2" id="KW-0067">ATP-binding</keyword>
<dbReference type="Proteomes" id="UP001151133">
    <property type="component" value="Unassembled WGS sequence"/>
</dbReference>
<dbReference type="Pfam" id="PF00270">
    <property type="entry name" value="DEAD"/>
    <property type="match status" value="1"/>
</dbReference>
<feature type="domain" description="Helicase ATP-binding" evidence="3">
    <location>
        <begin position="90"/>
        <end position="262"/>
    </location>
</feature>
<dbReference type="PANTHER" id="PTHR47957">
    <property type="entry name" value="ATP-DEPENDENT HELICASE HRQ1"/>
    <property type="match status" value="1"/>
</dbReference>
<dbReference type="InterPro" id="IPR027417">
    <property type="entry name" value="P-loop_NTPase"/>
</dbReference>
<evidence type="ECO:0000313" key="5">
    <source>
        <dbReference type="EMBL" id="MCV9933036.1"/>
    </source>
</evidence>
<dbReference type="PANTHER" id="PTHR47957:SF3">
    <property type="entry name" value="ATP-DEPENDENT HELICASE HRQ1"/>
    <property type="match status" value="1"/>
</dbReference>
<dbReference type="GO" id="GO:0003676">
    <property type="term" value="F:nucleic acid binding"/>
    <property type="evidence" value="ECO:0007669"/>
    <property type="project" value="InterPro"/>
</dbReference>
<dbReference type="RefSeq" id="WP_264287273.1">
    <property type="nucleotide sequence ID" value="NZ_JAOZEV010000008.1"/>
</dbReference>
<proteinExistence type="predicted"/>
<dbReference type="GO" id="GO:0043138">
    <property type="term" value="F:3'-5' DNA helicase activity"/>
    <property type="evidence" value="ECO:0007669"/>
    <property type="project" value="TreeGrafter"/>
</dbReference>
<sequence>MDAFKTHSKVIDNYKNYLNSFLSISDERIKSEVDKIIMGEGLIPEPLIQFNPSFQKGETLNALIEQNLINSNLPKTFGGYTLYKHQIEAIKIGIQNKGFIVTSGTGSGKSLTFLATVFNHLFNLGSEKKKGVKAILVYPMNALINSQEEEIKKYAENFGTNFPITFGKYTGQESTETRENLRKNEPDIILTNYMMLELIMTRQSESWLRNSLEKNLQYLVYDELHTYRGRQGADVSYLNRRIQANCNNEIICIGTSATMASDGSPENKKREVAKVATKIFGKSYGAEQIVGEYLETCTEGKNPSAFELAESIRKGINYDWDETVYINHSLTNWLEVNIALKNNHDVLERGKPLSIKKISKILKDITSLVFNDIEIVVIDVLKWTEKLNEENRKKNTRKSFLPFRFHQFISQTSSVSVTLEPRNSREITIESGRYIKDKSGKDKMLYPILFSRYSGVEFICVEKDTIENKLNPVNPDREFKNLTNTDFKKRKGNISEDDFRFGYIILDDGEEYWNENPVNIVPNEWLSNNGLSLQPYYEWMMPSRIYFDAFGNYSSEPKYPTKGYFIAAKLRIDPTAGVIYEDSKTSEFTKLTRLGSEGRSTATTVISYSVIDTLFEQQEETKNQKLLSFTDNRQDASLQAGHFNDFLSSVKLRAGLHKALQNNTQGINVHEISERVFDELKLKEESFASYPSQDPDFPDEENSKAIKEYILYRIFQDLKRGWRYTIPNLEQTALLKVEYKELDKLSHFDDKFKGIYFFEDIDAYNRKEILFQMLNFFRTNYSLDHRLLKNKQETETFLKNKLDDKKLWSLDKNENIDTPSHLVSVIPKQRVKGKFFASMGSRSGIGKYLKRKMEDAGTDTLNQEDFRDFIEAVCDLLTRTNFLVREEFLGGVVKGYQLRTDKIIWLAGDEVTVQTDETRLNTFRDIKLVPNSYFQKLYKVDFSKYAKEILGKEHTGQLGNQDRITREEQFREGKISTLFCSPTMELGIDIANLNIVHMRNVPPNPANYAQRSGRAGRSGQTAVVFTYCSAMSPHDQNYFKAAETMVSGTVVPPRIDLLNEELLSTHFNSFMLMNLEISDLQSSVADILDLAIEKKVKVKQSIVDNINNAIELNKVYYKQNFLKVVKSIEGDLKKSYWFSDSWIDVKINSFAHNFEVAFTRWIALFQNACNLRDKAQLVIDNHIIKSDSPEKNEAKRQEAVARKQISLLKNDGKGSFSNDSEFYVFRYLAAEGFLPGYNFTRLPIRTFLGYSFKGEGEYVSRPRSLALREFGPGNIVYHNGNKYRINRMTVLDTDNIQRKIKISKETGYAYLDDDASIANVDPITKNPLRGDNVELNTNLIELSEGEGIPVERISCIEEERSGSKYEVSEYFRYTKGLEHTKSLIIAKDGQNLLNLIYDQATELIKLNRKMRRSQQEGFKINKTNGVWIKEKDLEKPEIAENSREVMIFARDTADTLYIQPLSNLELTPEQTISLSFALKRGIEKIFQVEENEIGVSVLGNPEKPNILLYESSEGSLGILSQLIEEPQTLHHLFEESYRYMHFDPETRDETERGKQLPKASYEDLLSYYNQIHHEVLDRHSIKQPLERLMDCEFSVVQNNNDREQQYQYLLENYDKNSNTELKFIRFLNDNNYVLPDKAQVNIKEFYISADFVYNTDNGPVLVFCDGSVHDLEKVQKDDKEKRGLLKEAGYDIVESYYTESLEDLVIRRKDIFRKLK</sequence>
<dbReference type="SMART" id="SM00487">
    <property type="entry name" value="DEXDc"/>
    <property type="match status" value="1"/>
</dbReference>
<dbReference type="InterPro" id="IPR001650">
    <property type="entry name" value="Helicase_C-like"/>
</dbReference>
<evidence type="ECO:0000313" key="6">
    <source>
        <dbReference type="Proteomes" id="UP001151133"/>
    </source>
</evidence>
<feature type="domain" description="Helicase C-terminal" evidence="4">
    <location>
        <begin position="898"/>
        <end position="1063"/>
    </location>
</feature>
<dbReference type="Pfam" id="PF00271">
    <property type="entry name" value="Helicase_C"/>
    <property type="match status" value="1"/>
</dbReference>
<organism evidence="5 6">
    <name type="scientific">Flavobacterium frigoritolerans</name>
    <dbReference type="NCBI Taxonomy" id="2987686"/>
    <lineage>
        <taxon>Bacteria</taxon>
        <taxon>Pseudomonadati</taxon>
        <taxon>Bacteroidota</taxon>
        <taxon>Flavobacteriia</taxon>
        <taxon>Flavobacteriales</taxon>
        <taxon>Flavobacteriaceae</taxon>
        <taxon>Flavobacterium</taxon>
    </lineage>
</organism>
<evidence type="ECO:0000256" key="1">
    <source>
        <dbReference type="ARBA" id="ARBA00022741"/>
    </source>
</evidence>
<reference evidence="5" key="1">
    <citation type="submission" date="2022-10" db="EMBL/GenBank/DDBJ databases">
        <title>Two novel species of Flavobacterium.</title>
        <authorList>
            <person name="Liu Q."/>
            <person name="Xin Y.-H."/>
        </authorList>
    </citation>
    <scope>NUCLEOTIDE SEQUENCE</scope>
    <source>
        <strain evidence="5">LS1R47</strain>
    </source>
</reference>
<dbReference type="InterPro" id="IPR014001">
    <property type="entry name" value="Helicase_ATP-bd"/>
</dbReference>
<accession>A0A9X2ZQP4</accession>
<name>A0A9X2ZQP4_9FLAO</name>
<dbReference type="SUPFAM" id="SSF52540">
    <property type="entry name" value="P-loop containing nucleoside triphosphate hydrolases"/>
    <property type="match status" value="2"/>
</dbReference>
<keyword evidence="1" id="KW-0547">Nucleotide-binding</keyword>
<dbReference type="GO" id="GO:0036297">
    <property type="term" value="P:interstrand cross-link repair"/>
    <property type="evidence" value="ECO:0007669"/>
    <property type="project" value="TreeGrafter"/>
</dbReference>
<keyword evidence="5" id="KW-0378">Hydrolase</keyword>
<comment type="caution">
    <text evidence="5">The sequence shown here is derived from an EMBL/GenBank/DDBJ whole genome shotgun (WGS) entry which is preliminary data.</text>
</comment>